<sequence>MSERKQSPRHLALSILRVLFVATFAAFFLVAILMVLGQLVGTLLSLPGLVSAASDHLLVPAVTLASTFGVIAFLASYLQKDDQETPAA</sequence>
<keyword evidence="1" id="KW-1133">Transmembrane helix</keyword>
<dbReference type="AlphaFoldDB" id="A0A7K2INC5"/>
<organism evidence="2 3">
    <name type="scientific">Nocardiopsis alba</name>
    <dbReference type="NCBI Taxonomy" id="53437"/>
    <lineage>
        <taxon>Bacteria</taxon>
        <taxon>Bacillati</taxon>
        <taxon>Actinomycetota</taxon>
        <taxon>Actinomycetes</taxon>
        <taxon>Streptosporangiales</taxon>
        <taxon>Nocardiopsidaceae</taxon>
        <taxon>Nocardiopsis</taxon>
    </lineage>
</organism>
<protein>
    <submittedName>
        <fullName evidence="2">Uncharacterized protein</fullName>
    </submittedName>
</protein>
<dbReference type="RefSeq" id="WP_017535022.1">
    <property type="nucleotide sequence ID" value="NZ_BAZE01000007.1"/>
</dbReference>
<dbReference type="Proteomes" id="UP000467124">
    <property type="component" value="Unassembled WGS sequence"/>
</dbReference>
<feature type="transmembrane region" description="Helical" evidence="1">
    <location>
        <begin position="12"/>
        <end position="37"/>
    </location>
</feature>
<name>A0A7K2INC5_9ACTN</name>
<keyword evidence="1" id="KW-0812">Transmembrane</keyword>
<gene>
    <name evidence="2" type="ORF">GTW20_03570</name>
</gene>
<accession>A0A7K2INC5</accession>
<comment type="caution">
    <text evidence="2">The sequence shown here is derived from an EMBL/GenBank/DDBJ whole genome shotgun (WGS) entry which is preliminary data.</text>
</comment>
<dbReference type="EMBL" id="WWHY01000001">
    <property type="protein sequence ID" value="MYR31366.1"/>
    <property type="molecule type" value="Genomic_DNA"/>
</dbReference>
<evidence type="ECO:0000313" key="2">
    <source>
        <dbReference type="EMBL" id="MYR31366.1"/>
    </source>
</evidence>
<dbReference type="GeneID" id="91392228"/>
<reference evidence="2 3" key="1">
    <citation type="journal article" date="2019" name="Nat. Commun.">
        <title>The antimicrobial potential of Streptomyces from insect microbiomes.</title>
        <authorList>
            <person name="Chevrette M.G."/>
            <person name="Carlson C.M."/>
            <person name="Ortega H.E."/>
            <person name="Thomas C."/>
            <person name="Ananiev G.E."/>
            <person name="Barns K.J."/>
            <person name="Book A.J."/>
            <person name="Cagnazzo J."/>
            <person name="Carlos C."/>
            <person name="Flanigan W."/>
            <person name="Grubbs K.J."/>
            <person name="Horn H.A."/>
            <person name="Hoffmann F.M."/>
            <person name="Klassen J.L."/>
            <person name="Knack J.J."/>
            <person name="Lewin G.R."/>
            <person name="McDonald B.R."/>
            <person name="Muller L."/>
            <person name="Melo W.G.P."/>
            <person name="Pinto-Tomas A.A."/>
            <person name="Schmitz A."/>
            <person name="Wendt-Pienkowski E."/>
            <person name="Wildman S."/>
            <person name="Zhao M."/>
            <person name="Zhang F."/>
            <person name="Bugni T.S."/>
            <person name="Andes D.R."/>
            <person name="Pupo M.T."/>
            <person name="Currie C.R."/>
        </authorList>
    </citation>
    <scope>NUCLEOTIDE SEQUENCE [LARGE SCALE GENOMIC DNA]</scope>
    <source>
        <strain evidence="2 3">SID5840</strain>
    </source>
</reference>
<keyword evidence="1" id="KW-0472">Membrane</keyword>
<evidence type="ECO:0000313" key="3">
    <source>
        <dbReference type="Proteomes" id="UP000467124"/>
    </source>
</evidence>
<proteinExistence type="predicted"/>
<evidence type="ECO:0000256" key="1">
    <source>
        <dbReference type="SAM" id="Phobius"/>
    </source>
</evidence>
<feature type="transmembrane region" description="Helical" evidence="1">
    <location>
        <begin position="57"/>
        <end position="78"/>
    </location>
</feature>